<feature type="transmembrane region" description="Helical" evidence="12">
    <location>
        <begin position="440"/>
        <end position="459"/>
    </location>
</feature>
<dbReference type="Gene3D" id="3.40.720.10">
    <property type="entry name" value="Alkaline Phosphatase, subunit A"/>
    <property type="match status" value="2"/>
</dbReference>
<dbReference type="Pfam" id="PF04987">
    <property type="entry name" value="PigN"/>
    <property type="match status" value="2"/>
</dbReference>
<dbReference type="GO" id="GO:0005789">
    <property type="term" value="C:endoplasmic reticulum membrane"/>
    <property type="evidence" value="ECO:0007669"/>
    <property type="project" value="UniProtKB-SubCell"/>
</dbReference>
<protein>
    <recommendedName>
        <fullName evidence="4 12">GPI ethanolamine phosphate transferase 1</fullName>
        <ecNumber evidence="12">2.-.-.-</ecNumber>
    </recommendedName>
</protein>
<dbReference type="GO" id="GO:0051377">
    <property type="term" value="F:mannose-ethanolamine phosphotransferase activity"/>
    <property type="evidence" value="ECO:0007669"/>
    <property type="project" value="UniProtKB-UniRule"/>
</dbReference>
<sequence>MSWLIFNGIFVHIVFLLSIFDIYFKSPIVHGIGSISNPLPAPSKRIILFVADGLRAETFFHANFGEGNHASYLRRVMNSSGAWGVSHTRVPTESRPGHVAIIAGLYEDPSAIAKGWKENPVEFDSLFNQSRFTWSWGSPDILPMFARGASGDHVLTEMYGPEVEDFSGKNKTSVLDTWVFDRVELFLHSAKSDPVLSDKLQQDKLVFFLHLLGLDTAGHSHKPHSKEYLENIKVVDEGVKKMEQLFEEFYNHDERTTYIFTSDHGMTDWGSHGAGERSETETPLVAWGAGIREPLLATETDPPSPRSWELAHVRRSDVRQADIAPLMATLLGVPIPANSVGFLPREYLSLSEFEVSEAVFTNARQMAAQYNRKRELTESGTISLLYWPFPQLTKSTEQTLLTEIRKHIEDGQFTHAINASSLLFSLSLAGLNYYQNYYQWLLLTCVSLSFLGWLLWLLLPPSSSSAQTFLARGGYFLNMVFMVTTVLTSLLIYVQSLPCQYYVYCILPEVLWWAVLRRHEDMYAALRNTSKSRGLLSLLFPCALYLAGIEILVLSFFYRFVLSIGVAGLAVWPLVSLRIPWRLRIGWLASCASLAVFPSLPVVGREANTPLVVASGCVWIMCALMFIYWVSSSKFNDTPRAVGVLLLQVALLSVAVWNIQSTSSSLGNKQGLLSFNQSLSWTLSGISMLLPLCGSQWVPIRLVHLFLSLALPFLLLSASHEGFFLLALNINLLCWLTLEHHQSYQHIDTKPLSQTSFCVSEDEHFANRPLTSRNIASINSFDPTWVHCFLTVFSPFVMTALILWKTMIPFLAVTCVFRAVNIVVQAPTRRLFLIVLVFCDGMGLHFLHLVTNQGSWLDIGTSISHYVIMQTTVLFLLFLYEMARGLTSINIWTAFVCFPYRSSRHPSNMSLLDDGYITNIPHSEAYKPSTVTNLLYESSPQESDTSWNAGTLTVPTYATWRYGTSNSAMNYPWPTLERLGCEDPLSPWEGFEEKFCGMGSGVGSLVPGLCMVNHGPHQRHSFTGCIPELVTGSTHEWPTNWTPLRFRAHYRQLGGAQQSKLSWADLEFRVTIANSSTDATPEVTDGAQRAGHEELWFF</sequence>
<dbReference type="EMBL" id="OB794715">
    <property type="protein sequence ID" value="CAD7430945.1"/>
    <property type="molecule type" value="Genomic_DNA"/>
</dbReference>
<feature type="transmembrane region" description="Helical" evidence="12">
    <location>
        <begin position="679"/>
        <end position="698"/>
    </location>
</feature>
<evidence type="ECO:0000256" key="12">
    <source>
        <dbReference type="RuleBase" id="RU367138"/>
    </source>
</evidence>
<feature type="transmembrane region" description="Helical" evidence="12">
    <location>
        <begin position="705"/>
        <end position="728"/>
    </location>
</feature>
<dbReference type="InterPro" id="IPR002591">
    <property type="entry name" value="Phosphodiest/P_Trfase"/>
</dbReference>
<evidence type="ECO:0000256" key="7">
    <source>
        <dbReference type="ARBA" id="ARBA00022692"/>
    </source>
</evidence>
<comment type="subcellular location">
    <subcellularLocation>
        <location evidence="1 12">Endoplasmic reticulum membrane</location>
        <topology evidence="1 12">Multi-pass membrane protein</topology>
    </subcellularLocation>
</comment>
<dbReference type="InterPro" id="IPR037671">
    <property type="entry name" value="PIGN_N"/>
</dbReference>
<feature type="transmembrane region" description="Helical" evidence="12">
    <location>
        <begin position="642"/>
        <end position="659"/>
    </location>
</feature>
<dbReference type="SUPFAM" id="SSF53649">
    <property type="entry name" value="Alkaline phosphatase-like"/>
    <property type="match status" value="1"/>
</dbReference>
<feature type="transmembrane region" description="Helical" evidence="12">
    <location>
        <begin position="586"/>
        <end position="604"/>
    </location>
</feature>
<feature type="transmembrane region" description="Helical" evidence="12">
    <location>
        <begin position="610"/>
        <end position="630"/>
    </location>
</feature>
<feature type="transmembrane region" description="Helical" evidence="12">
    <location>
        <begin position="802"/>
        <end position="824"/>
    </location>
</feature>
<keyword evidence="9 12" id="KW-1133">Transmembrane helix</keyword>
<dbReference type="InterPro" id="IPR017852">
    <property type="entry name" value="GPI_EtnP_transferase_1_C"/>
</dbReference>
<keyword evidence="5 12" id="KW-0337">GPI-anchor biosynthesis</keyword>
<feature type="transmembrane region" description="Helical" evidence="12">
    <location>
        <begin position="863"/>
        <end position="880"/>
    </location>
</feature>
<dbReference type="InterPro" id="IPR007070">
    <property type="entry name" value="GPI_EtnP_transferase_1"/>
</dbReference>
<evidence type="ECO:0000256" key="9">
    <source>
        <dbReference type="ARBA" id="ARBA00022989"/>
    </source>
</evidence>
<dbReference type="Pfam" id="PF01663">
    <property type="entry name" value="Phosphodiest"/>
    <property type="match status" value="1"/>
</dbReference>
<dbReference type="FunFam" id="3.40.720.10:FF:000015">
    <property type="entry name" value="GPI ethanolamine phosphate transferase 1"/>
    <property type="match status" value="1"/>
</dbReference>
<feature type="transmembrane region" description="Helical" evidence="12">
    <location>
        <begin position="6"/>
        <end position="24"/>
    </location>
</feature>
<evidence type="ECO:0000256" key="1">
    <source>
        <dbReference type="ARBA" id="ARBA00004477"/>
    </source>
</evidence>
<dbReference type="PANTHER" id="PTHR12250">
    <property type="entry name" value="PHOSPHATIDYLINOSITOL GLYCAN, CLASS N"/>
    <property type="match status" value="1"/>
</dbReference>
<dbReference type="AlphaFoldDB" id="A0A7R9EBF3"/>
<evidence type="ECO:0000256" key="5">
    <source>
        <dbReference type="ARBA" id="ARBA00022502"/>
    </source>
</evidence>
<keyword evidence="6 12" id="KW-0808">Transferase</keyword>
<evidence type="ECO:0000256" key="2">
    <source>
        <dbReference type="ARBA" id="ARBA00004687"/>
    </source>
</evidence>
<dbReference type="EC" id="2.-.-.-" evidence="12"/>
<dbReference type="PANTHER" id="PTHR12250:SF0">
    <property type="entry name" value="GPI ETHANOLAMINE PHOSPHATE TRANSFERASE 1"/>
    <property type="match status" value="1"/>
</dbReference>
<feature type="transmembrane region" description="Helical" evidence="12">
    <location>
        <begin position="831"/>
        <end position="851"/>
    </location>
</feature>
<evidence type="ECO:0000256" key="6">
    <source>
        <dbReference type="ARBA" id="ARBA00022679"/>
    </source>
</evidence>
<feature type="transmembrane region" description="Helical" evidence="12">
    <location>
        <begin position="475"/>
        <end position="494"/>
    </location>
</feature>
<feature type="transmembrane region" description="Helical" evidence="12">
    <location>
        <begin position="560"/>
        <end position="579"/>
    </location>
</feature>
<feature type="domain" description="GPI ethanolamine phosphate transferase 1 C-terminal" evidence="13">
    <location>
        <begin position="430"/>
        <end position="746"/>
    </location>
</feature>
<reference evidence="14" key="1">
    <citation type="submission" date="2020-11" db="EMBL/GenBank/DDBJ databases">
        <authorList>
            <person name="Tran Van P."/>
        </authorList>
    </citation>
    <scope>NUCLEOTIDE SEQUENCE</scope>
</reference>
<evidence type="ECO:0000256" key="3">
    <source>
        <dbReference type="ARBA" id="ARBA00008400"/>
    </source>
</evidence>
<dbReference type="CDD" id="cd16020">
    <property type="entry name" value="GPI_EPT_1"/>
    <property type="match status" value="1"/>
</dbReference>
<feature type="domain" description="GPI ethanolamine phosphate transferase 1 C-terminal" evidence="13">
    <location>
        <begin position="774"/>
        <end position="855"/>
    </location>
</feature>
<evidence type="ECO:0000256" key="4">
    <source>
        <dbReference type="ARBA" id="ARBA00020831"/>
    </source>
</evidence>
<keyword evidence="8 12" id="KW-0256">Endoplasmic reticulum</keyword>
<dbReference type="UniPathway" id="UPA00196"/>
<keyword evidence="11" id="KW-0325">Glycoprotein</keyword>
<feature type="transmembrane region" description="Helical" evidence="12">
    <location>
        <begin position="500"/>
        <end position="516"/>
    </location>
</feature>
<accession>A0A7R9EBF3</accession>
<comment type="function">
    <text evidence="12">Ethanolamine phosphate transferase involved in glycosylphosphatidylinositol-anchor biosynthesis. Transfers ethanolamine phosphate to the first alpha-1,4-linked mannose of the glycosylphosphatidylinositol precursor of GPI-anchor.</text>
</comment>
<comment type="similarity">
    <text evidence="3 12">Belongs to the PIGG/PIGN/PIGO family. PIGN subfamily.</text>
</comment>
<evidence type="ECO:0000256" key="11">
    <source>
        <dbReference type="ARBA" id="ARBA00023180"/>
    </source>
</evidence>
<organism evidence="14">
    <name type="scientific">Timema monikensis</name>
    <dbReference type="NCBI Taxonomy" id="170555"/>
    <lineage>
        <taxon>Eukaryota</taxon>
        <taxon>Metazoa</taxon>
        <taxon>Ecdysozoa</taxon>
        <taxon>Arthropoda</taxon>
        <taxon>Hexapoda</taxon>
        <taxon>Insecta</taxon>
        <taxon>Pterygota</taxon>
        <taxon>Neoptera</taxon>
        <taxon>Polyneoptera</taxon>
        <taxon>Phasmatodea</taxon>
        <taxon>Timematodea</taxon>
        <taxon>Timematoidea</taxon>
        <taxon>Timematidae</taxon>
        <taxon>Timema</taxon>
    </lineage>
</organism>
<keyword evidence="7 12" id="KW-0812">Transmembrane</keyword>
<keyword evidence="10 12" id="KW-0472">Membrane</keyword>
<evidence type="ECO:0000313" key="14">
    <source>
        <dbReference type="EMBL" id="CAD7430945.1"/>
    </source>
</evidence>
<evidence type="ECO:0000256" key="8">
    <source>
        <dbReference type="ARBA" id="ARBA00022824"/>
    </source>
</evidence>
<name>A0A7R9EBF3_9NEOP</name>
<comment type="pathway">
    <text evidence="2 12">Glycolipid biosynthesis; glycosylphosphatidylinositol-anchor biosynthesis.</text>
</comment>
<proteinExistence type="inferred from homology"/>
<evidence type="ECO:0000259" key="13">
    <source>
        <dbReference type="Pfam" id="PF04987"/>
    </source>
</evidence>
<gene>
    <name evidence="14" type="ORF">TMSB3V08_LOCUS7690</name>
</gene>
<feature type="transmembrane region" description="Helical" evidence="12">
    <location>
        <begin position="536"/>
        <end position="554"/>
    </location>
</feature>
<dbReference type="InterPro" id="IPR017850">
    <property type="entry name" value="Alkaline_phosphatase_core_sf"/>
</dbReference>
<dbReference type="GO" id="GO:0006506">
    <property type="term" value="P:GPI anchor biosynthetic process"/>
    <property type="evidence" value="ECO:0007669"/>
    <property type="project" value="UniProtKB-UniPathway"/>
</dbReference>
<evidence type="ECO:0000256" key="10">
    <source>
        <dbReference type="ARBA" id="ARBA00023136"/>
    </source>
</evidence>